<protein>
    <recommendedName>
        <fullName evidence="2">Luciferase-like domain-containing protein</fullName>
    </recommendedName>
</protein>
<evidence type="ECO:0000256" key="1">
    <source>
        <dbReference type="ARBA" id="ARBA00023002"/>
    </source>
</evidence>
<sequence>MRYGITLTGAEGENVVDSTVARAAAAAEVGVDSVWLGQRLDYDAVGLAGLIGSRVAGIDVGVSAVPVFARHPLLVASQAQTAQAAAPGRFHLAVALGAPPLVEGVFGLPWERPAARLREFLEVLAPLLRGEPVDHDGELYTAHSILPTQVAGATRTPLLVAAMAPRALRATGELADGTVTYLAGPKALANDIVPALVKAAGDKPAPRVVTLVPAAVTTDPAIRERVAEGLAFYTQFPSYQRVLGLSGVENPVDLALIGDEETVARGLAEYADAGATEVVLTANESLPLEVQERTRALAGALARERAA</sequence>
<dbReference type="STRING" id="1193682.BJP25_09165"/>
<dbReference type="CDD" id="cd01097">
    <property type="entry name" value="Tetrahydromethanopterin_reductase"/>
    <property type="match status" value="1"/>
</dbReference>
<comment type="caution">
    <text evidence="3">The sequence shown here is derived from an EMBL/GenBank/DDBJ whole genome shotgun (WGS) entry which is preliminary data.</text>
</comment>
<dbReference type="Proteomes" id="UP000186040">
    <property type="component" value="Unassembled WGS sequence"/>
</dbReference>
<dbReference type="NCBIfam" id="TIGR03564">
    <property type="entry name" value="F420_MSMEG_4879"/>
    <property type="match status" value="1"/>
</dbReference>
<dbReference type="OrthoDB" id="7054907at2"/>
<evidence type="ECO:0000313" key="4">
    <source>
        <dbReference type="Proteomes" id="UP000186040"/>
    </source>
</evidence>
<name>A0A1Q9LS82_9PSEU</name>
<gene>
    <name evidence="3" type="ORF">BJP25_09165</name>
</gene>
<dbReference type="InterPro" id="IPR050564">
    <property type="entry name" value="F420-G6PD/mer"/>
</dbReference>
<proteinExistence type="predicted"/>
<feature type="domain" description="Luciferase-like" evidence="2">
    <location>
        <begin position="12"/>
        <end position="276"/>
    </location>
</feature>
<dbReference type="Pfam" id="PF00296">
    <property type="entry name" value="Bac_luciferase"/>
    <property type="match status" value="1"/>
</dbReference>
<keyword evidence="4" id="KW-1185">Reference proteome</keyword>
<dbReference type="InterPro" id="IPR019910">
    <property type="entry name" value="Lucif-like_OxRdtase_MSMEG_4879"/>
</dbReference>
<dbReference type="PANTHER" id="PTHR43244:SF1">
    <property type="entry name" value="5,10-METHYLENETETRAHYDROMETHANOPTERIN REDUCTASE"/>
    <property type="match status" value="1"/>
</dbReference>
<evidence type="ECO:0000313" key="3">
    <source>
        <dbReference type="EMBL" id="OLR94892.1"/>
    </source>
</evidence>
<evidence type="ECO:0000259" key="2">
    <source>
        <dbReference type="Pfam" id="PF00296"/>
    </source>
</evidence>
<dbReference type="SUPFAM" id="SSF51679">
    <property type="entry name" value="Bacterial luciferase-like"/>
    <property type="match status" value="1"/>
</dbReference>
<dbReference type="InterPro" id="IPR036661">
    <property type="entry name" value="Luciferase-like_sf"/>
</dbReference>
<keyword evidence="1" id="KW-0560">Oxidoreductase</keyword>
<dbReference type="GO" id="GO:0016705">
    <property type="term" value="F:oxidoreductase activity, acting on paired donors, with incorporation or reduction of molecular oxygen"/>
    <property type="evidence" value="ECO:0007669"/>
    <property type="project" value="InterPro"/>
</dbReference>
<dbReference type="InterPro" id="IPR011251">
    <property type="entry name" value="Luciferase-like_dom"/>
</dbReference>
<dbReference type="EMBL" id="MKQR01000006">
    <property type="protein sequence ID" value="OLR94892.1"/>
    <property type="molecule type" value="Genomic_DNA"/>
</dbReference>
<reference evidence="3 4" key="1">
    <citation type="submission" date="2016-10" db="EMBL/GenBank/DDBJ databases">
        <title>The Draft Genome Sequence of Actinokineospora bangkokensis 44EHWT reveals the biosynthetic pathway of antifungal compounds Thailandins with unusual extender unit butylmalonyl-CoA.</title>
        <authorList>
            <person name="Greule A."/>
            <person name="Intra B."/>
            <person name="Flemming S."/>
            <person name="Rommel M.G."/>
            <person name="Panbangred W."/>
            <person name="Bechthold A."/>
        </authorList>
    </citation>
    <scope>NUCLEOTIDE SEQUENCE [LARGE SCALE GENOMIC DNA]</scope>
    <source>
        <strain evidence="3 4">44EHW</strain>
    </source>
</reference>
<organism evidence="3 4">
    <name type="scientific">Actinokineospora bangkokensis</name>
    <dbReference type="NCBI Taxonomy" id="1193682"/>
    <lineage>
        <taxon>Bacteria</taxon>
        <taxon>Bacillati</taxon>
        <taxon>Actinomycetota</taxon>
        <taxon>Actinomycetes</taxon>
        <taxon>Pseudonocardiales</taxon>
        <taxon>Pseudonocardiaceae</taxon>
        <taxon>Actinokineospora</taxon>
    </lineage>
</organism>
<dbReference type="AlphaFoldDB" id="A0A1Q9LS82"/>
<dbReference type="RefSeq" id="WP_075973460.1">
    <property type="nucleotide sequence ID" value="NZ_MKQR01000006.1"/>
</dbReference>
<dbReference type="Gene3D" id="3.20.20.30">
    <property type="entry name" value="Luciferase-like domain"/>
    <property type="match status" value="1"/>
</dbReference>
<dbReference type="PANTHER" id="PTHR43244">
    <property type="match status" value="1"/>
</dbReference>
<accession>A0A1Q9LS82</accession>